<dbReference type="GO" id="GO:0005509">
    <property type="term" value="F:calcium ion binding"/>
    <property type="evidence" value="ECO:0007669"/>
    <property type="project" value="InterPro"/>
</dbReference>
<dbReference type="PRINTS" id="PR00313">
    <property type="entry name" value="CABNDNGRPT"/>
</dbReference>
<dbReference type="InterPro" id="IPR001343">
    <property type="entry name" value="Hemolysn_Ca-bd"/>
</dbReference>
<keyword evidence="2" id="KW-0964">Secreted</keyword>
<dbReference type="SUPFAM" id="SSF51120">
    <property type="entry name" value="beta-Roll"/>
    <property type="match status" value="4"/>
</dbReference>
<evidence type="ECO:0000313" key="5">
    <source>
        <dbReference type="Proteomes" id="UP000051870"/>
    </source>
</evidence>
<dbReference type="PANTHER" id="PTHR38340">
    <property type="entry name" value="S-LAYER PROTEIN"/>
    <property type="match status" value="1"/>
</dbReference>
<comment type="subcellular location">
    <subcellularLocation>
        <location evidence="1">Secreted</location>
    </subcellularLocation>
</comment>
<name>A0A0P1IIR0_9RHOB</name>
<keyword evidence="5" id="KW-1185">Reference proteome</keyword>
<dbReference type="STRING" id="1715693.PH7735_04043"/>
<evidence type="ECO:0000313" key="4">
    <source>
        <dbReference type="EMBL" id="CUK15387.1"/>
    </source>
</evidence>
<dbReference type="GO" id="GO:0005576">
    <property type="term" value="C:extracellular region"/>
    <property type="evidence" value="ECO:0007669"/>
    <property type="project" value="UniProtKB-SubCell"/>
</dbReference>
<accession>A0A0P1IIR0</accession>
<sequence length="639" mass="65077">MATITGTTGNDNGIGNPVLMGTEDDDVISGRSGNDSLVGLGGDDFLAPGTGANWVEGGEGNDTILLSSPNNFTSPSIIDGGDGIDRLVLDAASGHNLGIRHATLRNVEIIDLQEDSLTLLPRQLEDITQIVGFGGTGELLLVGGTSVELGGITVGADNSAVGRAAIRTSFGNATIDASGATASWDIFSRSGDDLIIGGEGNDTLRGSGDGDTLRGGAGDDTLLVGGVTGYAANPWTVLDGGEGWDVFDGDWVANYTRTSFQNIEVYVGGGTMSRANMLSFEEFQDVDDLRMSTSGPIDLTGLVSSTLRTRSTGAEYYRFYGSAEADEITKTDTVNSIEVFSGFGDDTVLTGATNDLIHDVNVYQSVQAGGNDSLNSGDGRDTVYGGYGDDVIITWATDADVNDTAEGGSGNDYIETGAGNDLVFGDTGTDTGTPSVGDTIDGGMGSDRIYGSGGNDLLIGGPDDGDHADTINGNGGNDSIIAGAGNDSVGGGAGDDTIVGGTGADTLTGNGGNDLISGGSIADLIVGGAGDDFINGGFGNDLLNGGEGADRFFHAGVEGHGSDWIQDFSEEDALVAVDSARASDFQVNFSNTDGAGDAGVDEAFVIYRPSGQILWALVDGGDLTSLTLRIEEVDYDLLI</sequence>
<dbReference type="GeneID" id="83883007"/>
<dbReference type="EMBL" id="CYTW01000007">
    <property type="protein sequence ID" value="CUK15387.1"/>
    <property type="molecule type" value="Genomic_DNA"/>
</dbReference>
<dbReference type="Gene3D" id="2.150.10.10">
    <property type="entry name" value="Serralysin-like metalloprotease, C-terminal"/>
    <property type="match status" value="4"/>
</dbReference>
<protein>
    <submittedName>
        <fullName evidence="4">Cyclolysin</fullName>
    </submittedName>
</protein>
<gene>
    <name evidence="4" type="primary">cya_25</name>
    <name evidence="4" type="ORF">PH7735_04043</name>
</gene>
<dbReference type="InterPro" id="IPR018511">
    <property type="entry name" value="Hemolysin-typ_Ca-bd_CS"/>
</dbReference>
<dbReference type="Proteomes" id="UP000051870">
    <property type="component" value="Unassembled WGS sequence"/>
</dbReference>
<feature type="region of interest" description="Disordered" evidence="3">
    <location>
        <begin position="1"/>
        <end position="21"/>
    </location>
</feature>
<dbReference type="AlphaFoldDB" id="A0A0P1IIR0"/>
<organism evidence="4 5">
    <name type="scientific">Shimia thalassica</name>
    <dbReference type="NCBI Taxonomy" id="1715693"/>
    <lineage>
        <taxon>Bacteria</taxon>
        <taxon>Pseudomonadati</taxon>
        <taxon>Pseudomonadota</taxon>
        <taxon>Alphaproteobacteria</taxon>
        <taxon>Rhodobacterales</taxon>
        <taxon>Roseobacteraceae</taxon>
    </lineage>
</organism>
<proteinExistence type="predicted"/>
<dbReference type="InterPro" id="IPR011049">
    <property type="entry name" value="Serralysin-like_metalloprot_C"/>
</dbReference>
<evidence type="ECO:0000256" key="3">
    <source>
        <dbReference type="SAM" id="MobiDB-lite"/>
    </source>
</evidence>
<evidence type="ECO:0000256" key="1">
    <source>
        <dbReference type="ARBA" id="ARBA00004613"/>
    </source>
</evidence>
<dbReference type="PROSITE" id="PS00330">
    <property type="entry name" value="HEMOLYSIN_CALCIUM"/>
    <property type="match status" value="2"/>
</dbReference>
<reference evidence="5" key="1">
    <citation type="submission" date="2015-09" db="EMBL/GenBank/DDBJ databases">
        <authorList>
            <person name="Rodrigo-Torres Lidia"/>
            <person name="Arahal R.David."/>
        </authorList>
    </citation>
    <scope>NUCLEOTIDE SEQUENCE [LARGE SCALE GENOMIC DNA]</scope>
    <source>
        <strain evidence="5">CECT 7735</strain>
    </source>
</reference>
<dbReference type="PANTHER" id="PTHR38340:SF1">
    <property type="entry name" value="S-LAYER PROTEIN"/>
    <property type="match status" value="1"/>
</dbReference>
<dbReference type="RefSeq" id="WP_058313187.1">
    <property type="nucleotide sequence ID" value="NZ_CYTW01000007.1"/>
</dbReference>
<feature type="compositionally biased region" description="Low complexity" evidence="3">
    <location>
        <begin position="1"/>
        <end position="16"/>
    </location>
</feature>
<dbReference type="Pfam" id="PF00353">
    <property type="entry name" value="HemolysinCabind"/>
    <property type="match status" value="8"/>
</dbReference>
<evidence type="ECO:0000256" key="2">
    <source>
        <dbReference type="ARBA" id="ARBA00022525"/>
    </source>
</evidence>
<dbReference type="InterPro" id="IPR050557">
    <property type="entry name" value="RTX_toxin/Mannuronan_C5-epim"/>
</dbReference>